<dbReference type="EMBL" id="JABWDY010033393">
    <property type="protein sequence ID" value="KAF5183458.1"/>
    <property type="molecule type" value="Genomic_DNA"/>
</dbReference>
<evidence type="ECO:0000313" key="4">
    <source>
        <dbReference type="Proteomes" id="UP000554482"/>
    </source>
</evidence>
<gene>
    <name evidence="3" type="ORF">FRX31_026954</name>
</gene>
<dbReference type="InterPro" id="IPR001406">
    <property type="entry name" value="PsdUridine_synth_TruA"/>
</dbReference>
<protein>
    <submittedName>
        <fullName evidence="3">Pseudouridine synthase family protein</fullName>
    </submittedName>
</protein>
<dbReference type="GO" id="GO:1990481">
    <property type="term" value="P:mRNA pseudouridine synthesis"/>
    <property type="evidence" value="ECO:0007669"/>
    <property type="project" value="TreeGrafter"/>
</dbReference>
<organism evidence="3 4">
    <name type="scientific">Thalictrum thalictroides</name>
    <name type="common">Rue-anemone</name>
    <name type="synonym">Anemone thalictroides</name>
    <dbReference type="NCBI Taxonomy" id="46969"/>
    <lineage>
        <taxon>Eukaryota</taxon>
        <taxon>Viridiplantae</taxon>
        <taxon>Streptophyta</taxon>
        <taxon>Embryophyta</taxon>
        <taxon>Tracheophyta</taxon>
        <taxon>Spermatophyta</taxon>
        <taxon>Magnoliopsida</taxon>
        <taxon>Ranunculales</taxon>
        <taxon>Ranunculaceae</taxon>
        <taxon>Thalictroideae</taxon>
        <taxon>Thalictrum</taxon>
    </lineage>
</organism>
<dbReference type="GO" id="GO:0005634">
    <property type="term" value="C:nucleus"/>
    <property type="evidence" value="ECO:0007669"/>
    <property type="project" value="TreeGrafter"/>
</dbReference>
<accession>A0A7J6VFV2</accession>
<dbReference type="OrthoDB" id="25767at2759"/>
<keyword evidence="4" id="KW-1185">Reference proteome</keyword>
<dbReference type="Proteomes" id="UP000554482">
    <property type="component" value="Unassembled WGS sequence"/>
</dbReference>
<evidence type="ECO:0000313" key="3">
    <source>
        <dbReference type="EMBL" id="KAF5183458.1"/>
    </source>
</evidence>
<dbReference type="GO" id="GO:0003723">
    <property type="term" value="F:RNA binding"/>
    <property type="evidence" value="ECO:0007669"/>
    <property type="project" value="InterPro"/>
</dbReference>
<evidence type="ECO:0000256" key="1">
    <source>
        <dbReference type="ARBA" id="ARBA00023235"/>
    </source>
</evidence>
<dbReference type="InterPro" id="IPR020094">
    <property type="entry name" value="TruA/RsuA/RluB/E/F_N"/>
</dbReference>
<dbReference type="PANTHER" id="PTHR11142">
    <property type="entry name" value="PSEUDOURIDYLATE SYNTHASE"/>
    <property type="match status" value="1"/>
</dbReference>
<comment type="caution">
    <text evidence="3">The sequence shown here is derived from an EMBL/GenBank/DDBJ whole genome shotgun (WGS) entry which is preliminary data.</text>
</comment>
<dbReference type="GO" id="GO:0031119">
    <property type="term" value="P:tRNA pseudouridine synthesis"/>
    <property type="evidence" value="ECO:0007669"/>
    <property type="project" value="TreeGrafter"/>
</dbReference>
<sequence length="165" mass="18830">MGMSIKVDVFSQFFTYLENVNYYVVHGNTLIQESKKLSVDVSHEDAVGHEERSNVDGTKEFESRERSPGRIAKTMLHAPKRYVAMKIMYFGQRFYGFASQQVEPTIESEIFKALDKTRLLVCDKNESRYTRCGRTDKGVSSVGQVSLLKKHHSLPVPAFIFVLAK</sequence>
<dbReference type="InterPro" id="IPR020103">
    <property type="entry name" value="PsdUridine_synth_cat_dom_sf"/>
</dbReference>
<dbReference type="GO" id="GO:0005737">
    <property type="term" value="C:cytoplasm"/>
    <property type="evidence" value="ECO:0007669"/>
    <property type="project" value="TreeGrafter"/>
</dbReference>
<reference evidence="3 4" key="1">
    <citation type="submission" date="2020-06" db="EMBL/GenBank/DDBJ databases">
        <title>Transcriptomic and genomic resources for Thalictrum thalictroides and T. hernandezii: Facilitating candidate gene discovery in an emerging model plant lineage.</title>
        <authorList>
            <person name="Arias T."/>
            <person name="Riano-Pachon D.M."/>
            <person name="Di Stilio V.S."/>
        </authorList>
    </citation>
    <scope>NUCLEOTIDE SEQUENCE [LARGE SCALE GENOMIC DNA]</scope>
    <source>
        <strain evidence="4">cv. WT478/WT964</strain>
        <tissue evidence="3">Leaves</tissue>
    </source>
</reference>
<dbReference type="Gene3D" id="3.30.70.580">
    <property type="entry name" value="Pseudouridine synthase I, catalytic domain, N-terminal subdomain"/>
    <property type="match status" value="1"/>
</dbReference>
<proteinExistence type="predicted"/>
<dbReference type="SUPFAM" id="SSF55120">
    <property type="entry name" value="Pseudouridine synthase"/>
    <property type="match status" value="1"/>
</dbReference>
<feature type="region of interest" description="Disordered" evidence="2">
    <location>
        <begin position="44"/>
        <end position="64"/>
    </location>
</feature>
<dbReference type="GO" id="GO:0009982">
    <property type="term" value="F:pseudouridine synthase activity"/>
    <property type="evidence" value="ECO:0007669"/>
    <property type="project" value="InterPro"/>
</dbReference>
<dbReference type="PANTHER" id="PTHR11142:SF5">
    <property type="entry name" value="TRNA PSEUDOURIDINE(38_39) SYNTHASE"/>
    <property type="match status" value="1"/>
</dbReference>
<dbReference type="AlphaFoldDB" id="A0A7J6VFV2"/>
<name>A0A7J6VFV2_THATH</name>
<evidence type="ECO:0000256" key="2">
    <source>
        <dbReference type="SAM" id="MobiDB-lite"/>
    </source>
</evidence>
<keyword evidence="1" id="KW-0413">Isomerase</keyword>